<dbReference type="Proteomes" id="UP000786811">
    <property type="component" value="Unassembled WGS sequence"/>
</dbReference>
<sequence>MTSTSWNCFANKRKIFDLNLQSYYLSYHDPADVYYYFRISQWPKYYINDIPKQSRTNNLVSPDRESNPESFGCTLRALLVQLSKTSSVITYQSRNNLLFNTTTEKY</sequence>
<evidence type="ECO:0000313" key="2">
    <source>
        <dbReference type="Proteomes" id="UP000786811"/>
    </source>
</evidence>
<dbReference type="EMBL" id="CAJNRD030001121">
    <property type="protein sequence ID" value="CAG5095575.1"/>
    <property type="molecule type" value="Genomic_DNA"/>
</dbReference>
<reference evidence="1" key="1">
    <citation type="submission" date="2021-04" db="EMBL/GenBank/DDBJ databases">
        <authorList>
            <person name="Chebbi M.A.C M."/>
        </authorList>
    </citation>
    <scope>NUCLEOTIDE SEQUENCE</scope>
</reference>
<dbReference type="AlphaFoldDB" id="A0A8J2HDS4"/>
<proteinExistence type="predicted"/>
<name>A0A8J2HDS4_COTCN</name>
<comment type="caution">
    <text evidence="1">The sequence shown here is derived from an EMBL/GenBank/DDBJ whole genome shotgun (WGS) entry which is preliminary data.</text>
</comment>
<protein>
    <submittedName>
        <fullName evidence="1">Uncharacterized protein</fullName>
    </submittedName>
</protein>
<organism evidence="1 2">
    <name type="scientific">Cotesia congregata</name>
    <name type="common">Parasitoid wasp</name>
    <name type="synonym">Apanteles congregatus</name>
    <dbReference type="NCBI Taxonomy" id="51543"/>
    <lineage>
        <taxon>Eukaryota</taxon>
        <taxon>Metazoa</taxon>
        <taxon>Ecdysozoa</taxon>
        <taxon>Arthropoda</taxon>
        <taxon>Hexapoda</taxon>
        <taxon>Insecta</taxon>
        <taxon>Pterygota</taxon>
        <taxon>Neoptera</taxon>
        <taxon>Endopterygota</taxon>
        <taxon>Hymenoptera</taxon>
        <taxon>Apocrita</taxon>
        <taxon>Ichneumonoidea</taxon>
        <taxon>Braconidae</taxon>
        <taxon>Microgastrinae</taxon>
        <taxon>Cotesia</taxon>
    </lineage>
</organism>
<evidence type="ECO:0000313" key="1">
    <source>
        <dbReference type="EMBL" id="CAG5095575.1"/>
    </source>
</evidence>
<accession>A0A8J2HDS4</accession>
<keyword evidence="2" id="KW-1185">Reference proteome</keyword>
<gene>
    <name evidence="1" type="ORF">HICCMSTLAB_LOCUS7777</name>
</gene>